<keyword evidence="3" id="KW-1185">Reference proteome</keyword>
<feature type="domain" description="F-box" evidence="1">
    <location>
        <begin position="1"/>
        <end position="47"/>
    </location>
</feature>
<dbReference type="EMBL" id="ML119660">
    <property type="protein sequence ID" value="RPA84115.1"/>
    <property type="molecule type" value="Genomic_DNA"/>
</dbReference>
<gene>
    <name evidence="2" type="ORF">BJ508DRAFT_41434</name>
</gene>
<organism evidence="2 3">
    <name type="scientific">Ascobolus immersus RN42</name>
    <dbReference type="NCBI Taxonomy" id="1160509"/>
    <lineage>
        <taxon>Eukaryota</taxon>
        <taxon>Fungi</taxon>
        <taxon>Dikarya</taxon>
        <taxon>Ascomycota</taxon>
        <taxon>Pezizomycotina</taxon>
        <taxon>Pezizomycetes</taxon>
        <taxon>Pezizales</taxon>
        <taxon>Ascobolaceae</taxon>
        <taxon>Ascobolus</taxon>
    </lineage>
</organism>
<evidence type="ECO:0000259" key="1">
    <source>
        <dbReference type="PROSITE" id="PS50181"/>
    </source>
</evidence>
<protein>
    <recommendedName>
        <fullName evidence="1">F-box domain-containing protein</fullName>
    </recommendedName>
</protein>
<accession>A0A3N4IDA8</accession>
<dbReference type="Proteomes" id="UP000275078">
    <property type="component" value="Unassembled WGS sequence"/>
</dbReference>
<reference evidence="2 3" key="1">
    <citation type="journal article" date="2018" name="Nat. Ecol. Evol.">
        <title>Pezizomycetes genomes reveal the molecular basis of ectomycorrhizal truffle lifestyle.</title>
        <authorList>
            <person name="Murat C."/>
            <person name="Payen T."/>
            <person name="Noel B."/>
            <person name="Kuo A."/>
            <person name="Morin E."/>
            <person name="Chen J."/>
            <person name="Kohler A."/>
            <person name="Krizsan K."/>
            <person name="Balestrini R."/>
            <person name="Da Silva C."/>
            <person name="Montanini B."/>
            <person name="Hainaut M."/>
            <person name="Levati E."/>
            <person name="Barry K.W."/>
            <person name="Belfiori B."/>
            <person name="Cichocki N."/>
            <person name="Clum A."/>
            <person name="Dockter R.B."/>
            <person name="Fauchery L."/>
            <person name="Guy J."/>
            <person name="Iotti M."/>
            <person name="Le Tacon F."/>
            <person name="Lindquist E.A."/>
            <person name="Lipzen A."/>
            <person name="Malagnac F."/>
            <person name="Mello A."/>
            <person name="Molinier V."/>
            <person name="Miyauchi S."/>
            <person name="Poulain J."/>
            <person name="Riccioni C."/>
            <person name="Rubini A."/>
            <person name="Sitrit Y."/>
            <person name="Splivallo R."/>
            <person name="Traeger S."/>
            <person name="Wang M."/>
            <person name="Zifcakova L."/>
            <person name="Wipf D."/>
            <person name="Zambonelli A."/>
            <person name="Paolocci F."/>
            <person name="Nowrousian M."/>
            <person name="Ottonello S."/>
            <person name="Baldrian P."/>
            <person name="Spatafora J.W."/>
            <person name="Henrissat B."/>
            <person name="Nagy L.G."/>
            <person name="Aury J.M."/>
            <person name="Wincker P."/>
            <person name="Grigoriev I.V."/>
            <person name="Bonfante P."/>
            <person name="Martin F.M."/>
        </authorList>
    </citation>
    <scope>NUCLEOTIDE SEQUENCE [LARGE SCALE GENOMIC DNA]</scope>
    <source>
        <strain evidence="2 3">RN42</strain>
    </source>
</reference>
<dbReference type="PROSITE" id="PS50181">
    <property type="entry name" value="FBOX"/>
    <property type="match status" value="1"/>
</dbReference>
<name>A0A3N4IDA8_ASCIM</name>
<evidence type="ECO:0000313" key="2">
    <source>
        <dbReference type="EMBL" id="RPA84115.1"/>
    </source>
</evidence>
<sequence length="306" mass="35044">MSLANLPLELLGLVLEHLDSMSVLNLSQLNHEFKARIIFLEPVYIKKRISLLRNEKSPDRSTFQVDQLFTECATQPSTFLLERLTQFLLRLTQVVKEFSNPSLHIPPLRKIVHKIRTTLKEPTPHISHLKLVEFLTTLAQENFHVPAELNDHFNNLIVKEHDQHLLTMWTLLQTPIEENLGASLFDRGIHAVDECFSYIIYLSNRFDEEQEEMYIGTDAIYTFADMIVAMWGGEMGKVLSESLTYLDPEHDDFVLVWQNTSYLAGLLTVMSADLMLAVHKTRGDLERIGRMLRNCPPLGTGVGGML</sequence>
<evidence type="ECO:0000313" key="3">
    <source>
        <dbReference type="Proteomes" id="UP000275078"/>
    </source>
</evidence>
<proteinExistence type="predicted"/>
<dbReference type="InterPro" id="IPR001810">
    <property type="entry name" value="F-box_dom"/>
</dbReference>
<dbReference type="AlphaFoldDB" id="A0A3N4IDA8"/>
<dbReference type="Pfam" id="PF00646">
    <property type="entry name" value="F-box"/>
    <property type="match status" value="1"/>
</dbReference>